<dbReference type="InterPro" id="IPR015424">
    <property type="entry name" value="PyrdxlP-dep_Trfase"/>
</dbReference>
<dbReference type="InterPro" id="IPR015422">
    <property type="entry name" value="PyrdxlP-dep_Trfase_small"/>
</dbReference>
<keyword evidence="4 12" id="KW-0032">Aminotransferase</keyword>
<evidence type="ECO:0000256" key="9">
    <source>
        <dbReference type="ARBA" id="ARBA00047630"/>
    </source>
</evidence>
<proteinExistence type="inferred from homology"/>
<comment type="caution">
    <text evidence="14">The sequence shown here is derived from an EMBL/GenBank/DDBJ whole genome shotgun (WGS) entry which is preliminary data.</text>
</comment>
<dbReference type="InterPro" id="IPR022278">
    <property type="entry name" value="Pser_aminoTfrase"/>
</dbReference>
<name>A0A368FVR0_ANCCA</name>
<dbReference type="Gene3D" id="3.40.640.10">
    <property type="entry name" value="Type I PLP-dependent aspartate aminotransferase-like (Major domain)"/>
    <property type="match status" value="1"/>
</dbReference>
<accession>A0A368FVR0</accession>
<evidence type="ECO:0000256" key="7">
    <source>
        <dbReference type="ARBA" id="ARBA00022898"/>
    </source>
</evidence>
<keyword evidence="6 12" id="KW-0808">Transferase</keyword>
<organism evidence="14 15">
    <name type="scientific">Ancylostoma caninum</name>
    <name type="common">Dog hookworm</name>
    <dbReference type="NCBI Taxonomy" id="29170"/>
    <lineage>
        <taxon>Eukaryota</taxon>
        <taxon>Metazoa</taxon>
        <taxon>Ecdysozoa</taxon>
        <taxon>Nematoda</taxon>
        <taxon>Chromadorea</taxon>
        <taxon>Rhabditida</taxon>
        <taxon>Rhabditina</taxon>
        <taxon>Rhabditomorpha</taxon>
        <taxon>Strongyloidea</taxon>
        <taxon>Ancylostomatidae</taxon>
        <taxon>Ancylostomatinae</taxon>
        <taxon>Ancylostoma</taxon>
    </lineage>
</organism>
<evidence type="ECO:0000259" key="13">
    <source>
        <dbReference type="Pfam" id="PF00266"/>
    </source>
</evidence>
<dbReference type="PANTHER" id="PTHR43247:SF1">
    <property type="entry name" value="PHOSPHOSERINE AMINOTRANSFERASE"/>
    <property type="match status" value="1"/>
</dbReference>
<protein>
    <recommendedName>
        <fullName evidence="12">Phosphoserine aminotransferase</fullName>
        <ecNumber evidence="12">2.6.1.52</ecNumber>
    </recommendedName>
</protein>
<dbReference type="EMBL" id="JOJR01000706">
    <property type="protein sequence ID" value="RCN35059.1"/>
    <property type="molecule type" value="Genomic_DNA"/>
</dbReference>
<dbReference type="UniPathway" id="UPA00244">
    <property type="reaction ID" value="UER00311"/>
</dbReference>
<dbReference type="OrthoDB" id="1703350at2759"/>
<dbReference type="InterPro" id="IPR015421">
    <property type="entry name" value="PyrdxlP-dep_Trfase_major"/>
</dbReference>
<dbReference type="NCBIfam" id="NF003764">
    <property type="entry name" value="PRK05355.1"/>
    <property type="match status" value="1"/>
</dbReference>
<evidence type="ECO:0000256" key="8">
    <source>
        <dbReference type="ARBA" id="ARBA00023299"/>
    </source>
</evidence>
<comment type="pathway">
    <text evidence="2 12">Amino-acid biosynthesis; L-serine biosynthesis; L-serine from 3-phospho-D-glycerate: step 2/3.</text>
</comment>
<comment type="catalytic activity">
    <reaction evidence="10 12">
        <text>O-phospho-L-serine + 2-oxoglutarate = 3-phosphooxypyruvate + L-glutamate</text>
        <dbReference type="Rhea" id="RHEA:14329"/>
        <dbReference type="ChEBI" id="CHEBI:16810"/>
        <dbReference type="ChEBI" id="CHEBI:18110"/>
        <dbReference type="ChEBI" id="CHEBI:29985"/>
        <dbReference type="ChEBI" id="CHEBI:57524"/>
        <dbReference type="EC" id="2.6.1.52"/>
    </reaction>
</comment>
<keyword evidence="7" id="KW-0663">Pyridoxal phosphate</keyword>
<keyword evidence="15" id="KW-1185">Reference proteome</keyword>
<dbReference type="Proteomes" id="UP000252519">
    <property type="component" value="Unassembled WGS sequence"/>
</dbReference>
<dbReference type="PANTHER" id="PTHR43247">
    <property type="entry name" value="PHOSPHOSERINE AMINOTRANSFERASE"/>
    <property type="match status" value="1"/>
</dbReference>
<dbReference type="FunFam" id="3.90.1150.10:FF:000006">
    <property type="entry name" value="Phosphoserine aminotransferase"/>
    <property type="match status" value="1"/>
</dbReference>
<evidence type="ECO:0000256" key="12">
    <source>
        <dbReference type="RuleBase" id="RU004505"/>
    </source>
</evidence>
<evidence type="ECO:0000256" key="10">
    <source>
        <dbReference type="ARBA" id="ARBA00049007"/>
    </source>
</evidence>
<dbReference type="UniPathway" id="UPA00135">
    <property type="reaction ID" value="UER00197"/>
</dbReference>
<comment type="similarity">
    <text evidence="3">Belongs to the class-V pyridoxal-phosphate-dependent aminotransferase family. SerC subfamily.</text>
</comment>
<dbReference type="FunFam" id="3.40.640.10:FF:000010">
    <property type="entry name" value="Phosphoserine aminotransferase"/>
    <property type="match status" value="1"/>
</dbReference>
<dbReference type="InterPro" id="IPR000192">
    <property type="entry name" value="Aminotrans_V_dom"/>
</dbReference>
<evidence type="ECO:0000256" key="5">
    <source>
        <dbReference type="ARBA" id="ARBA00022605"/>
    </source>
</evidence>
<comment type="catalytic activity">
    <reaction evidence="9">
        <text>4-(phosphooxy)-L-threonine + 2-oxoglutarate = (R)-3-hydroxy-2-oxo-4-phosphooxybutanoate + L-glutamate</text>
        <dbReference type="Rhea" id="RHEA:16573"/>
        <dbReference type="ChEBI" id="CHEBI:16810"/>
        <dbReference type="ChEBI" id="CHEBI:29985"/>
        <dbReference type="ChEBI" id="CHEBI:58452"/>
        <dbReference type="ChEBI" id="CHEBI:58538"/>
        <dbReference type="EC" id="2.6.1.52"/>
    </reaction>
</comment>
<evidence type="ECO:0000256" key="2">
    <source>
        <dbReference type="ARBA" id="ARBA00005099"/>
    </source>
</evidence>
<dbReference type="PIRSF" id="PIRSF000525">
    <property type="entry name" value="SerC"/>
    <property type="match status" value="1"/>
</dbReference>
<dbReference type="CDD" id="cd00611">
    <property type="entry name" value="PSAT_like"/>
    <property type="match status" value="1"/>
</dbReference>
<dbReference type="HAMAP" id="MF_00160">
    <property type="entry name" value="SerC_aminotrans_5"/>
    <property type="match status" value="1"/>
</dbReference>
<evidence type="ECO:0000256" key="4">
    <source>
        <dbReference type="ARBA" id="ARBA00022576"/>
    </source>
</evidence>
<dbReference type="EC" id="2.6.1.52" evidence="12"/>
<dbReference type="InterPro" id="IPR020578">
    <property type="entry name" value="Aminotrans_V_PyrdxlP_BS"/>
</dbReference>
<dbReference type="PROSITE" id="PS00595">
    <property type="entry name" value="AA_TRANSFER_CLASS_5"/>
    <property type="match status" value="1"/>
</dbReference>
<evidence type="ECO:0000313" key="15">
    <source>
        <dbReference type="Proteomes" id="UP000252519"/>
    </source>
</evidence>
<dbReference type="GO" id="GO:0006564">
    <property type="term" value="P:L-serine biosynthetic process"/>
    <property type="evidence" value="ECO:0007669"/>
    <property type="project" value="UniProtKB-KW"/>
</dbReference>
<comment type="cofactor">
    <cofactor evidence="1 11">
        <name>pyridoxal 5'-phosphate</name>
        <dbReference type="ChEBI" id="CHEBI:597326"/>
    </cofactor>
</comment>
<sequence>MTGRKINFGAGPAKIPEEVLLKARDELINFDGTGVSILEMSHRSKEFAEVLEETKDLLRQLMNVPEEFEILFMQGGGTGQFAAIPLNIKLHLNCARFVRLKSKFFLEQGDKEFADYIVTGTWSNKAAAEGSKFIKVKKVFTPIKPFVTIPDQTGWDHDKDAAFLYYCANETVQGIEFHSPPFSPHGVPLVADISSNFMSRPFDFANHGIVFGGTQKNLGAAGLTVVMVRKDLIAEPQPVTPAILSYKEMHDNNSLYNTPAVYGIYITNLVLKWIRANGGVDAIFELNKKKSGMIYDLIDNSNGFYNCAVDKKCRSHMNICIRIKDGDEKLEADFLKGAAARGMISLKGHRSVGGIRASLYNAITLEETALLADWMREFMTTQAA</sequence>
<keyword evidence="5 12" id="KW-0028">Amino-acid biosynthesis</keyword>
<dbReference type="SUPFAM" id="SSF53383">
    <property type="entry name" value="PLP-dependent transferases"/>
    <property type="match status" value="1"/>
</dbReference>
<dbReference type="GO" id="GO:0005737">
    <property type="term" value="C:cytoplasm"/>
    <property type="evidence" value="ECO:0007669"/>
    <property type="project" value="TreeGrafter"/>
</dbReference>
<evidence type="ECO:0000256" key="6">
    <source>
        <dbReference type="ARBA" id="ARBA00022679"/>
    </source>
</evidence>
<evidence type="ECO:0000313" key="14">
    <source>
        <dbReference type="EMBL" id="RCN35059.1"/>
    </source>
</evidence>
<gene>
    <name evidence="14" type="ORF">ANCCAN_19090</name>
</gene>
<dbReference type="Gene3D" id="3.90.1150.10">
    <property type="entry name" value="Aspartate Aminotransferase, domain 1"/>
    <property type="match status" value="1"/>
</dbReference>
<evidence type="ECO:0000256" key="1">
    <source>
        <dbReference type="ARBA" id="ARBA00001933"/>
    </source>
</evidence>
<dbReference type="STRING" id="29170.A0A368FVR0"/>
<evidence type="ECO:0000256" key="11">
    <source>
        <dbReference type="RuleBase" id="RU004504"/>
    </source>
</evidence>
<dbReference type="GO" id="GO:0004648">
    <property type="term" value="F:O-phospho-L-serine:2-oxoglutarate aminotransferase activity"/>
    <property type="evidence" value="ECO:0007669"/>
    <property type="project" value="UniProtKB-EC"/>
</dbReference>
<dbReference type="Pfam" id="PF00266">
    <property type="entry name" value="Aminotran_5"/>
    <property type="match status" value="1"/>
</dbReference>
<evidence type="ECO:0000256" key="3">
    <source>
        <dbReference type="ARBA" id="ARBA00006904"/>
    </source>
</evidence>
<feature type="domain" description="Aminotransferase class V" evidence="13">
    <location>
        <begin position="7"/>
        <end position="368"/>
    </location>
</feature>
<reference evidence="14 15" key="1">
    <citation type="submission" date="2014-10" db="EMBL/GenBank/DDBJ databases">
        <title>Draft genome of the hookworm Ancylostoma caninum.</title>
        <authorList>
            <person name="Mitreva M."/>
        </authorList>
    </citation>
    <scope>NUCLEOTIDE SEQUENCE [LARGE SCALE GENOMIC DNA]</scope>
    <source>
        <strain evidence="14 15">Baltimore</strain>
    </source>
</reference>
<dbReference type="AlphaFoldDB" id="A0A368FVR0"/>
<keyword evidence="8 12" id="KW-0718">Serine biosynthesis</keyword>
<dbReference type="NCBIfam" id="TIGR01364">
    <property type="entry name" value="serC_1"/>
    <property type="match status" value="1"/>
</dbReference>
<dbReference type="GO" id="GO:0030170">
    <property type="term" value="F:pyridoxal phosphate binding"/>
    <property type="evidence" value="ECO:0007669"/>
    <property type="project" value="TreeGrafter"/>
</dbReference>